<dbReference type="OrthoDB" id="4062651at2759"/>
<accession>A0A0C3AU21</accession>
<evidence type="ECO:0000259" key="1">
    <source>
        <dbReference type="PROSITE" id="PS50011"/>
    </source>
</evidence>
<dbReference type="GO" id="GO:0005524">
    <property type="term" value="F:ATP binding"/>
    <property type="evidence" value="ECO:0007669"/>
    <property type="project" value="InterPro"/>
</dbReference>
<dbReference type="InterPro" id="IPR011009">
    <property type="entry name" value="Kinase-like_dom_sf"/>
</dbReference>
<dbReference type="EMBL" id="KN824295">
    <property type="protein sequence ID" value="KIM28060.1"/>
    <property type="molecule type" value="Genomic_DNA"/>
</dbReference>
<gene>
    <name evidence="2" type="ORF">M408DRAFT_43349</name>
</gene>
<dbReference type="PROSITE" id="PS00108">
    <property type="entry name" value="PROTEIN_KINASE_ST"/>
    <property type="match status" value="1"/>
</dbReference>
<dbReference type="Gene3D" id="1.10.510.10">
    <property type="entry name" value="Transferase(Phosphotransferase) domain 1"/>
    <property type="match status" value="1"/>
</dbReference>
<feature type="domain" description="Protein kinase" evidence="1">
    <location>
        <begin position="1"/>
        <end position="256"/>
    </location>
</feature>
<evidence type="ECO:0000313" key="3">
    <source>
        <dbReference type="Proteomes" id="UP000054097"/>
    </source>
</evidence>
<keyword evidence="3" id="KW-1185">Reference proteome</keyword>
<dbReference type="SUPFAM" id="SSF56112">
    <property type="entry name" value="Protein kinase-like (PK-like)"/>
    <property type="match status" value="1"/>
</dbReference>
<proteinExistence type="predicted"/>
<feature type="non-terminal residue" evidence="2">
    <location>
        <position position="261"/>
    </location>
</feature>
<dbReference type="GO" id="GO:0004674">
    <property type="term" value="F:protein serine/threonine kinase activity"/>
    <property type="evidence" value="ECO:0007669"/>
    <property type="project" value="TreeGrafter"/>
</dbReference>
<dbReference type="Pfam" id="PF00069">
    <property type="entry name" value="Pkinase"/>
    <property type="match status" value="1"/>
</dbReference>
<dbReference type="PROSITE" id="PS50011">
    <property type="entry name" value="PROTEIN_KINASE_DOM"/>
    <property type="match status" value="1"/>
</dbReference>
<name>A0A0C3AU21_SERVB</name>
<dbReference type="InterPro" id="IPR051681">
    <property type="entry name" value="Ser/Thr_Kinases-Pseudokinases"/>
</dbReference>
<evidence type="ECO:0000313" key="2">
    <source>
        <dbReference type="EMBL" id="KIM28060.1"/>
    </source>
</evidence>
<dbReference type="SMART" id="SM00220">
    <property type="entry name" value="S_TKc"/>
    <property type="match status" value="1"/>
</dbReference>
<dbReference type="InterPro" id="IPR008271">
    <property type="entry name" value="Ser/Thr_kinase_AS"/>
</dbReference>
<sequence length="261" mass="28961">VAIKVITAAGHHEAVERRLRREMLVWYSAKHLNIYPFYGSAKGGDFGTFGALISPWCHAGDANQYLETYGESMTITERVNLWGGVIDGVSYLHGCEPPIVHGDLKPGNILIDEDRTPKICDFGLARIFSDLRDTVMNTTSEYTGTERYLAPEIVIGETNAAPTPASDVYALGSVGLEFVYLQKPYSNHANDRQGHLHIIRDLMKGVAPAKSMPQLPITSVPQVECPGKRAWRVIQRCWVADPRFRPTASAIGHMLRNKDDV</sequence>
<dbReference type="AlphaFoldDB" id="A0A0C3AU21"/>
<feature type="non-terminal residue" evidence="2">
    <location>
        <position position="1"/>
    </location>
</feature>
<dbReference type="InterPro" id="IPR000719">
    <property type="entry name" value="Prot_kinase_dom"/>
</dbReference>
<protein>
    <recommendedName>
        <fullName evidence="1">Protein kinase domain-containing protein</fullName>
    </recommendedName>
</protein>
<dbReference type="PIRSF" id="PIRSF000654">
    <property type="entry name" value="Integrin-linked_kinase"/>
    <property type="match status" value="1"/>
</dbReference>
<organism evidence="2 3">
    <name type="scientific">Serendipita vermifera MAFF 305830</name>
    <dbReference type="NCBI Taxonomy" id="933852"/>
    <lineage>
        <taxon>Eukaryota</taxon>
        <taxon>Fungi</taxon>
        <taxon>Dikarya</taxon>
        <taxon>Basidiomycota</taxon>
        <taxon>Agaricomycotina</taxon>
        <taxon>Agaricomycetes</taxon>
        <taxon>Sebacinales</taxon>
        <taxon>Serendipitaceae</taxon>
        <taxon>Serendipita</taxon>
    </lineage>
</organism>
<dbReference type="HOGENOM" id="CLU_000288_7_18_1"/>
<dbReference type="Proteomes" id="UP000054097">
    <property type="component" value="Unassembled WGS sequence"/>
</dbReference>
<reference evidence="3" key="2">
    <citation type="submission" date="2015-01" db="EMBL/GenBank/DDBJ databases">
        <title>Evolutionary Origins and Diversification of the Mycorrhizal Mutualists.</title>
        <authorList>
            <consortium name="DOE Joint Genome Institute"/>
            <consortium name="Mycorrhizal Genomics Consortium"/>
            <person name="Kohler A."/>
            <person name="Kuo A."/>
            <person name="Nagy L.G."/>
            <person name="Floudas D."/>
            <person name="Copeland A."/>
            <person name="Barry K.W."/>
            <person name="Cichocki N."/>
            <person name="Veneault-Fourrey C."/>
            <person name="LaButti K."/>
            <person name="Lindquist E.A."/>
            <person name="Lipzen A."/>
            <person name="Lundell T."/>
            <person name="Morin E."/>
            <person name="Murat C."/>
            <person name="Riley R."/>
            <person name="Ohm R."/>
            <person name="Sun H."/>
            <person name="Tunlid A."/>
            <person name="Henrissat B."/>
            <person name="Grigoriev I.V."/>
            <person name="Hibbett D.S."/>
            <person name="Martin F."/>
        </authorList>
    </citation>
    <scope>NUCLEOTIDE SEQUENCE [LARGE SCALE GENOMIC DNA]</scope>
    <source>
        <strain evidence="3">MAFF 305830</strain>
    </source>
</reference>
<reference evidence="2 3" key="1">
    <citation type="submission" date="2014-04" db="EMBL/GenBank/DDBJ databases">
        <authorList>
            <consortium name="DOE Joint Genome Institute"/>
            <person name="Kuo A."/>
            <person name="Zuccaro A."/>
            <person name="Kohler A."/>
            <person name="Nagy L.G."/>
            <person name="Floudas D."/>
            <person name="Copeland A."/>
            <person name="Barry K.W."/>
            <person name="Cichocki N."/>
            <person name="Veneault-Fourrey C."/>
            <person name="LaButti K."/>
            <person name="Lindquist E.A."/>
            <person name="Lipzen A."/>
            <person name="Lundell T."/>
            <person name="Morin E."/>
            <person name="Murat C."/>
            <person name="Sun H."/>
            <person name="Tunlid A."/>
            <person name="Henrissat B."/>
            <person name="Grigoriev I.V."/>
            <person name="Hibbett D.S."/>
            <person name="Martin F."/>
            <person name="Nordberg H.P."/>
            <person name="Cantor M.N."/>
            <person name="Hua S.X."/>
        </authorList>
    </citation>
    <scope>NUCLEOTIDE SEQUENCE [LARGE SCALE GENOMIC DNA]</scope>
    <source>
        <strain evidence="2 3">MAFF 305830</strain>
    </source>
</reference>
<dbReference type="PANTHER" id="PTHR44329">
    <property type="entry name" value="SERINE/THREONINE-PROTEIN KINASE TNNI3K-RELATED"/>
    <property type="match status" value="1"/>
</dbReference>
<dbReference type="STRING" id="933852.A0A0C3AU21"/>